<dbReference type="EMBL" id="JAAOAV010000191">
    <property type="protein sequence ID" value="KAF5590568.1"/>
    <property type="molecule type" value="Genomic_DNA"/>
</dbReference>
<dbReference type="RefSeq" id="XP_036533730.1">
    <property type="nucleotide sequence ID" value="XM_036675397.1"/>
</dbReference>
<evidence type="ECO:0000313" key="1">
    <source>
        <dbReference type="EMBL" id="KAF5590568.1"/>
    </source>
</evidence>
<organism evidence="1 2">
    <name type="scientific">Gibberella subglutinans</name>
    <name type="common">Fusarium subglutinans</name>
    <dbReference type="NCBI Taxonomy" id="42677"/>
    <lineage>
        <taxon>Eukaryota</taxon>
        <taxon>Fungi</taxon>
        <taxon>Dikarya</taxon>
        <taxon>Ascomycota</taxon>
        <taxon>Pezizomycotina</taxon>
        <taxon>Sordariomycetes</taxon>
        <taxon>Hypocreomycetidae</taxon>
        <taxon>Hypocreales</taxon>
        <taxon>Nectriaceae</taxon>
        <taxon>Fusarium</taxon>
        <taxon>Fusarium fujikuroi species complex</taxon>
    </lineage>
</organism>
<evidence type="ECO:0000313" key="2">
    <source>
        <dbReference type="Proteomes" id="UP000547976"/>
    </source>
</evidence>
<protein>
    <submittedName>
        <fullName evidence="1">Uncharacterized protein</fullName>
    </submittedName>
</protein>
<reference evidence="1 2" key="1">
    <citation type="submission" date="2020-05" db="EMBL/GenBank/DDBJ databases">
        <title>Identification and distribution of gene clusters putatively required for synthesis of sphingolipid metabolism inhibitors in phylogenetically diverse species of the filamentous fungus Fusarium.</title>
        <authorList>
            <person name="Kim H.-S."/>
            <person name="Busman M."/>
            <person name="Brown D.W."/>
            <person name="Divon H."/>
            <person name="Uhlig S."/>
            <person name="Proctor R.H."/>
        </authorList>
    </citation>
    <scope>NUCLEOTIDE SEQUENCE [LARGE SCALE GENOMIC DNA]</scope>
    <source>
        <strain evidence="1 2">NRRL 66333</strain>
    </source>
</reference>
<accession>A0A8H5LFX9</accession>
<proteinExistence type="predicted"/>
<dbReference type="OrthoDB" id="5100688at2759"/>
<dbReference type="AlphaFoldDB" id="A0A8H5LFX9"/>
<gene>
    <name evidence="1" type="ORF">FSUBG_10784</name>
</gene>
<sequence>MEPESLQPNQVQLWSSHRPNLEVGDYTFTATETIQPTSNLNDLRQLSKLTQSLSVPGPKFKLLHSSDIHSVYPVAGSIETGAILPHVTLKHSTLAWERQVVFPGDYAPDSSSKVPWLAVLSFTEDELILSESAATTLGFPSGTVPSRYGAVATTASQLKLLNNSIASPLWSSNFGDDYADTDPVDALCIRPTLFKELFQPVAGGKACNDIVPYQFMAHVRHSHSSSDIISIVISPRSGPTELIKPARMVSHLISLEGIPRLDVSSSASSVALVSLYSWDWMCTPPAGPTTPKDILNALGKTVQPLCVPKTILSSIVTSTISSSWLHDRLEAGYTIKPYQDASGQKATCILRGPLIPAPEKPDPSFGSCCSDNGKDLLRFDSATGLPDITMQSAWTLGRAMALGDKSFLTSLMRLRGKIRAEAVRAAKAASRDASGTGSWTSKDVLANLATTLASIAKAHSDSAHSAVTGPVRWTNQQASSQPQQRQQIVSFAHFDQATYLKQLGLWNVVEDLFAATTLNADASVVQSWILEKLLLGGIPPSYLVMTPDQFPQESIRTFSIDSTWVALMIDGALSLANHHSRDGDDDVIRKYIKHAINKWLTQPLPDEHVIQQPPRWGVLLRSSLVSSFPDLKVVGSSTAYYDPSTSKPFLLRRVAPDIMLCLSDFRPGDSDFTYLCISLPIHRQTYQLGETFTA</sequence>
<keyword evidence="2" id="KW-1185">Reference proteome</keyword>
<dbReference type="Proteomes" id="UP000547976">
    <property type="component" value="Unassembled WGS sequence"/>
</dbReference>
<comment type="caution">
    <text evidence="1">The sequence shown here is derived from an EMBL/GenBank/DDBJ whole genome shotgun (WGS) entry which is preliminary data.</text>
</comment>
<name>A0A8H5LFX9_GIBSU</name>
<dbReference type="GeneID" id="59310115"/>